<keyword evidence="1" id="KW-0732">Signal</keyword>
<feature type="chain" id="PRO_5002161041" evidence="1">
    <location>
        <begin position="19"/>
        <end position="76"/>
    </location>
</feature>
<reference evidence="3" key="2">
    <citation type="submission" date="2015-01" db="EMBL/GenBank/DDBJ databases">
        <title>Evolutionary Origins and Diversification of the Mycorrhizal Mutualists.</title>
        <authorList>
            <consortium name="DOE Joint Genome Institute"/>
            <consortium name="Mycorrhizal Genomics Consortium"/>
            <person name="Kohler A."/>
            <person name="Kuo A."/>
            <person name="Nagy L.G."/>
            <person name="Floudas D."/>
            <person name="Copeland A."/>
            <person name="Barry K.W."/>
            <person name="Cichocki N."/>
            <person name="Veneault-Fourrey C."/>
            <person name="LaButti K."/>
            <person name="Lindquist E.A."/>
            <person name="Lipzen A."/>
            <person name="Lundell T."/>
            <person name="Morin E."/>
            <person name="Murat C."/>
            <person name="Riley R."/>
            <person name="Ohm R."/>
            <person name="Sun H."/>
            <person name="Tunlid A."/>
            <person name="Henrissat B."/>
            <person name="Grigoriev I.V."/>
            <person name="Hibbett D.S."/>
            <person name="Martin F."/>
        </authorList>
    </citation>
    <scope>NUCLEOTIDE SEQUENCE [LARGE SCALE GENOMIC DNA]</scope>
    <source>
        <strain evidence="3">F 1598</strain>
    </source>
</reference>
<organism evidence="2 3">
    <name type="scientific">Piloderma croceum (strain F 1598)</name>
    <dbReference type="NCBI Taxonomy" id="765440"/>
    <lineage>
        <taxon>Eukaryota</taxon>
        <taxon>Fungi</taxon>
        <taxon>Dikarya</taxon>
        <taxon>Basidiomycota</taxon>
        <taxon>Agaricomycotina</taxon>
        <taxon>Agaricomycetes</taxon>
        <taxon>Agaricomycetidae</taxon>
        <taxon>Atheliales</taxon>
        <taxon>Atheliaceae</taxon>
        <taxon>Piloderma</taxon>
    </lineage>
</organism>
<protein>
    <submittedName>
        <fullName evidence="2">Uncharacterized protein</fullName>
    </submittedName>
</protein>
<dbReference type="HOGENOM" id="CLU_2655380_0_0_1"/>
<proteinExistence type="predicted"/>
<feature type="signal peptide" evidence="1">
    <location>
        <begin position="1"/>
        <end position="18"/>
    </location>
</feature>
<dbReference type="Proteomes" id="UP000054166">
    <property type="component" value="Unassembled WGS sequence"/>
</dbReference>
<evidence type="ECO:0000313" key="2">
    <source>
        <dbReference type="EMBL" id="KIM74173.1"/>
    </source>
</evidence>
<name>A0A0C3AK02_PILCF</name>
<reference evidence="2 3" key="1">
    <citation type="submission" date="2014-04" db="EMBL/GenBank/DDBJ databases">
        <authorList>
            <consortium name="DOE Joint Genome Institute"/>
            <person name="Kuo A."/>
            <person name="Tarkka M."/>
            <person name="Buscot F."/>
            <person name="Kohler A."/>
            <person name="Nagy L.G."/>
            <person name="Floudas D."/>
            <person name="Copeland A."/>
            <person name="Barry K.W."/>
            <person name="Cichocki N."/>
            <person name="Veneault-Fourrey C."/>
            <person name="LaButti K."/>
            <person name="Lindquist E.A."/>
            <person name="Lipzen A."/>
            <person name="Lundell T."/>
            <person name="Morin E."/>
            <person name="Murat C."/>
            <person name="Sun H."/>
            <person name="Tunlid A."/>
            <person name="Henrissat B."/>
            <person name="Grigoriev I.V."/>
            <person name="Hibbett D.S."/>
            <person name="Martin F."/>
            <person name="Nordberg H.P."/>
            <person name="Cantor M.N."/>
            <person name="Hua S.X."/>
        </authorList>
    </citation>
    <scope>NUCLEOTIDE SEQUENCE [LARGE SCALE GENOMIC DNA]</scope>
    <source>
        <strain evidence="2 3">F 1598</strain>
    </source>
</reference>
<evidence type="ECO:0000313" key="3">
    <source>
        <dbReference type="Proteomes" id="UP000054166"/>
    </source>
</evidence>
<sequence>MVILNFCVAILRLPFLSQNRIFWPCDLHGPVDILYSATCPEIVEQNLSGKYVVPCMGVGIPATSSRGKRGVSEMAH</sequence>
<dbReference type="EMBL" id="KN833065">
    <property type="protein sequence ID" value="KIM74173.1"/>
    <property type="molecule type" value="Genomic_DNA"/>
</dbReference>
<keyword evidence="3" id="KW-1185">Reference proteome</keyword>
<accession>A0A0C3AK02</accession>
<dbReference type="InParanoid" id="A0A0C3AK02"/>
<gene>
    <name evidence="2" type="ORF">PILCRDRAFT_828464</name>
</gene>
<dbReference type="AlphaFoldDB" id="A0A0C3AK02"/>
<evidence type="ECO:0000256" key="1">
    <source>
        <dbReference type="SAM" id="SignalP"/>
    </source>
</evidence>